<dbReference type="AlphaFoldDB" id="A0AAW0C4T1"/>
<reference evidence="1 2" key="1">
    <citation type="journal article" date="2024" name="J Genomics">
        <title>Draft genome sequencing and assembly of Favolaschia claudopus CIRM-BRFM 2984 isolated from oak limbs.</title>
        <authorList>
            <person name="Navarro D."/>
            <person name="Drula E."/>
            <person name="Chaduli D."/>
            <person name="Cazenave R."/>
            <person name="Ahrendt S."/>
            <person name="Wang J."/>
            <person name="Lipzen A."/>
            <person name="Daum C."/>
            <person name="Barry K."/>
            <person name="Grigoriev I.V."/>
            <person name="Favel A."/>
            <person name="Rosso M.N."/>
            <person name="Martin F."/>
        </authorList>
    </citation>
    <scope>NUCLEOTIDE SEQUENCE [LARGE SCALE GENOMIC DNA]</scope>
    <source>
        <strain evidence="1 2">CIRM-BRFM 2984</strain>
    </source>
</reference>
<accession>A0AAW0C4T1</accession>
<proteinExistence type="predicted"/>
<dbReference type="InterPro" id="IPR004027">
    <property type="entry name" value="SEC_C_motif"/>
</dbReference>
<dbReference type="EMBL" id="JAWWNJ010000023">
    <property type="protein sequence ID" value="KAK7032911.1"/>
    <property type="molecule type" value="Genomic_DNA"/>
</dbReference>
<dbReference type="Pfam" id="PF02810">
    <property type="entry name" value="SEC-C"/>
    <property type="match status" value="1"/>
</dbReference>
<evidence type="ECO:0000313" key="2">
    <source>
        <dbReference type="Proteomes" id="UP001362999"/>
    </source>
</evidence>
<protein>
    <submittedName>
        <fullName evidence="1">Uncharacterized protein</fullName>
    </submittedName>
</protein>
<gene>
    <name evidence="1" type="ORF">R3P38DRAFT_2773413</name>
</gene>
<evidence type="ECO:0000313" key="1">
    <source>
        <dbReference type="EMBL" id="KAK7032911.1"/>
    </source>
</evidence>
<dbReference type="Proteomes" id="UP001362999">
    <property type="component" value="Unassembled WGS sequence"/>
</dbReference>
<comment type="caution">
    <text evidence="1">The sequence shown here is derived from an EMBL/GenBank/DDBJ whole genome shotgun (WGS) entry which is preliminary data.</text>
</comment>
<organism evidence="1 2">
    <name type="scientific">Favolaschia claudopus</name>
    <dbReference type="NCBI Taxonomy" id="2862362"/>
    <lineage>
        <taxon>Eukaryota</taxon>
        <taxon>Fungi</taxon>
        <taxon>Dikarya</taxon>
        <taxon>Basidiomycota</taxon>
        <taxon>Agaricomycotina</taxon>
        <taxon>Agaricomycetes</taxon>
        <taxon>Agaricomycetidae</taxon>
        <taxon>Agaricales</taxon>
        <taxon>Marasmiineae</taxon>
        <taxon>Mycenaceae</taxon>
        <taxon>Favolaschia</taxon>
    </lineage>
</organism>
<name>A0AAW0C4T1_9AGAR</name>
<keyword evidence="2" id="KW-1185">Reference proteome</keyword>
<sequence>MVKHSFTCFVAPRRGLFFEHGADPPQPNDVAALFETAADRARFNAMLQERTNVISRPPRKCPCGSGIPVSECHATSQPYPLEYVCVCGSGKTYEKCCFYRKSFVAEKWNSNTNQIVHDFEHSATQIYEKAAGISNEVRQALASATGITLDQDSLNPPTYTLDMWRKFSEELVKDSGLIDPAFAYALVRSDFLPRPRARKRSRELCEGDQAQWNALVDEYIETQSDKRSRYDIERAAKIGVWHGALY</sequence>